<dbReference type="Proteomes" id="UP000642920">
    <property type="component" value="Unassembled WGS sequence"/>
</dbReference>
<dbReference type="AlphaFoldDB" id="A0A937ABD9"/>
<dbReference type="EMBL" id="JAERQG010000006">
    <property type="protein sequence ID" value="MBL0767095.1"/>
    <property type="molecule type" value="Genomic_DNA"/>
</dbReference>
<reference evidence="1" key="1">
    <citation type="submission" date="2021-01" db="EMBL/GenBank/DDBJ databases">
        <title>Marivirga sp. nov., isolated from intertidal surface sediments.</title>
        <authorList>
            <person name="Zhang M."/>
        </authorList>
    </citation>
    <scope>NUCLEOTIDE SEQUENCE</scope>
    <source>
        <strain evidence="1">SM1354</strain>
    </source>
</reference>
<dbReference type="RefSeq" id="WP_201924485.1">
    <property type="nucleotide sequence ID" value="NZ_JAERQG010000006.1"/>
</dbReference>
<comment type="caution">
    <text evidence="1">The sequence shown here is derived from an EMBL/GenBank/DDBJ whole genome shotgun (WGS) entry which is preliminary data.</text>
</comment>
<gene>
    <name evidence="1" type="ORF">JKP34_17650</name>
</gene>
<dbReference type="Pfam" id="PF19570">
    <property type="entry name" value="DUF6088"/>
    <property type="match status" value="1"/>
</dbReference>
<evidence type="ECO:0000313" key="1">
    <source>
        <dbReference type="EMBL" id="MBL0767095.1"/>
    </source>
</evidence>
<dbReference type="InterPro" id="IPR045738">
    <property type="entry name" value="DUF6088"/>
</dbReference>
<accession>A0A937ABD9</accession>
<protein>
    <recommendedName>
        <fullName evidence="3">Transcriptional regulator, AbiEi antitoxin, Type IV TA system</fullName>
    </recommendedName>
</protein>
<name>A0A937ABD9_9BACT</name>
<keyword evidence="2" id="KW-1185">Reference proteome</keyword>
<proteinExistence type="predicted"/>
<evidence type="ECO:0000313" key="2">
    <source>
        <dbReference type="Proteomes" id="UP000642920"/>
    </source>
</evidence>
<organism evidence="1 2">
    <name type="scientific">Marivirga atlantica</name>
    <dbReference type="NCBI Taxonomy" id="1548457"/>
    <lineage>
        <taxon>Bacteria</taxon>
        <taxon>Pseudomonadati</taxon>
        <taxon>Bacteroidota</taxon>
        <taxon>Cytophagia</taxon>
        <taxon>Cytophagales</taxon>
        <taxon>Marivirgaceae</taxon>
        <taxon>Marivirga</taxon>
    </lineage>
</organism>
<sequence>MDTKQLSVENRIINHLTKYGRGEIYFPEDFSDYGTSEAVRLALFRLENKEFLIRLAQGIYLFPKKDDVLGIIHPSLDEIAKAIAKRDRARIIPTGIQALNKLGLSTQVPMKAVYLTDGAARDIRVGKNNIKFKRTTPKNLAVKGEISGLVVQAMRAIGKGNITLSELRRIHELLAKEDQNKLTHDAKLAPSWIRQIMLNTKKQDS</sequence>
<evidence type="ECO:0008006" key="3">
    <source>
        <dbReference type="Google" id="ProtNLM"/>
    </source>
</evidence>